<dbReference type="AlphaFoldDB" id="A0A8D8VSE0"/>
<dbReference type="PANTHER" id="PTHR10887">
    <property type="entry name" value="DNA2/NAM7 HELICASE FAMILY"/>
    <property type="match status" value="1"/>
</dbReference>
<dbReference type="InterPro" id="IPR041677">
    <property type="entry name" value="DNA2/NAM7_AAA_11"/>
</dbReference>
<evidence type="ECO:0000313" key="9">
    <source>
        <dbReference type="EMBL" id="CAG6632823.1"/>
    </source>
</evidence>
<feature type="domain" description="DNA2/NAM7 helicase-like C-terminal" evidence="7">
    <location>
        <begin position="861"/>
        <end position="1045"/>
    </location>
</feature>
<dbReference type="Gene3D" id="3.40.50.300">
    <property type="entry name" value="P-loop containing nucleotide triphosphate hydrolases"/>
    <property type="match status" value="3"/>
</dbReference>
<name>A0A8D8VSE0_9HEMI</name>
<dbReference type="EMBL" id="HBUF01080762">
    <property type="protein sequence ID" value="CAG6632821.1"/>
    <property type="molecule type" value="Transcribed_RNA"/>
</dbReference>
<dbReference type="InterPro" id="IPR041679">
    <property type="entry name" value="DNA2/NAM7-like_C"/>
</dbReference>
<feature type="domain" description="DNA2/NAM7 helicase helicase" evidence="6">
    <location>
        <begin position="360"/>
        <end position="492"/>
    </location>
</feature>
<evidence type="ECO:0000256" key="1">
    <source>
        <dbReference type="ARBA" id="ARBA00022741"/>
    </source>
</evidence>
<dbReference type="InterPro" id="IPR057373">
    <property type="entry name" value="ZNFX1"/>
</dbReference>
<dbReference type="GO" id="GO:0031048">
    <property type="term" value="P:regulatory ncRNA-mediated heterochromatin formation"/>
    <property type="evidence" value="ECO:0007669"/>
    <property type="project" value="TreeGrafter"/>
</dbReference>
<dbReference type="GO" id="GO:0016787">
    <property type="term" value="F:hydrolase activity"/>
    <property type="evidence" value="ECO:0007669"/>
    <property type="project" value="UniProtKB-KW"/>
</dbReference>
<evidence type="ECO:0000256" key="2">
    <source>
        <dbReference type="ARBA" id="ARBA00022801"/>
    </source>
</evidence>
<dbReference type="Pfam" id="PF13086">
    <property type="entry name" value="AAA_11"/>
    <property type="match status" value="2"/>
</dbReference>
<keyword evidence="3" id="KW-0347">Helicase</keyword>
<feature type="compositionally biased region" description="Basic and acidic residues" evidence="5">
    <location>
        <begin position="86"/>
        <end position="105"/>
    </location>
</feature>
<dbReference type="EMBL" id="HBUF01080761">
    <property type="protein sequence ID" value="CAG6632820.1"/>
    <property type="molecule type" value="Transcribed_RNA"/>
</dbReference>
<dbReference type="GO" id="GO:0005694">
    <property type="term" value="C:chromosome"/>
    <property type="evidence" value="ECO:0007669"/>
    <property type="project" value="UniProtKB-ARBA"/>
</dbReference>
<accession>A0A8D8VSE0</accession>
<evidence type="ECO:0000256" key="4">
    <source>
        <dbReference type="ARBA" id="ARBA00022840"/>
    </source>
</evidence>
<dbReference type="GO" id="GO:0005524">
    <property type="term" value="F:ATP binding"/>
    <property type="evidence" value="ECO:0007669"/>
    <property type="project" value="UniProtKB-KW"/>
</dbReference>
<proteinExistence type="predicted"/>
<dbReference type="EMBL" id="HBUF01080760">
    <property type="protein sequence ID" value="CAG6632819.1"/>
    <property type="molecule type" value="Transcribed_RNA"/>
</dbReference>
<protein>
    <submittedName>
        <fullName evidence="9">NFX1-type zinc finger-containing protein 1</fullName>
    </submittedName>
</protein>
<sequence>MATADSPQSEHSSSPFFEKLKQSVQKFSNLLFTSPEEASNSRPMRHSIQSCYNDIALHLEQVHIDEVSGSTRVVISVESDEDEEDYREKQNTTHHNQDGRDRHQETSNPKSSTNPNVYRSRNYKNIILEPQKEEINSPPPNDIYRNLIQGSYSSPVHYLNIHFKLLREDFISPLREGIQQIRRDYTEYGTLHKNTDVTLYPNCKFISMAAKKKVVGYEFCFDVEHKMKVNQWMATRSLFNGTLLAFSSDNFKTFFFGFVVFTEFHDMLYRRVIIVELCNGRHLQYKEFGESYAMIEPSSFFAPYFHVMKTLQGYSNNNFPFEKYFVQTKKEISPPVYFSKCPQIEKSYDFTKEAQEDMGLNPTQFEAYKTAFTRELAIIQGPPGTGKTYVGLRIVETFLKNANLVKYMDGPILIICYTNHALDQFVEGVLKYTQNVIRLGYSKNNDKVKPYNYLEVIETFYAIKQASNAVKKGEKNKSVLRHDFDKIFSPDRWGKYTLLVRSFRTDAYEKRRYDAQLLKAYFYMYVDSPFNILKNMPKKKVFKACRGCEFHMEQISMKISLLNSLDGIVNVKHLEDFMDDVSLFVLKSPGCLVMWLTNNNYQLRLNQIREEKIVNNQISSASDSEGEVFDDWSSDDSMDRTEDVFFILDLGMIQNEIEDAQDLLQMLRTNQSRNEFVADSSEEETENKIEQLQSLCQLVRGTLFSLSNAQINMTDIESSIISQIKTTQDLFSMNLGDRWKLYWYWMEHFRRNLYTQMREISIKYKNVVRELEESIRNPELIEIMKTKDVVAMTTTKAAKIHSVLDQVKPKIVVIEEAAEVLEAHILASLSKHCEHVVLIGDHKQLRPRTSVHELSRDYNFDVSLFERMINNNLHHVTLEMQHRMRPEICELLTPSIYKKLVNHPSVAKLPHIKGMPKNVLFFDHKVVEGKHLHETSTWNSFEVNILLNLSDYLLEQGYTKRDITIIAAYRGQVELFEETVSSRFPHLINMRITTIDAYQGEENKIILLSLVRSNAHNNIGFLKTANRVCVALSRAQQGLFIMGNIKCLTHDSELWQHIKRVLVARRAINDNFRLQCEKHRTVTIIRTDDDFDACCCLRR</sequence>
<evidence type="ECO:0000259" key="8">
    <source>
        <dbReference type="Pfam" id="PF25396"/>
    </source>
</evidence>
<evidence type="ECO:0000259" key="7">
    <source>
        <dbReference type="Pfam" id="PF13087"/>
    </source>
</evidence>
<dbReference type="GO" id="GO:0031380">
    <property type="term" value="C:nuclear RNA-directed RNA polymerase complex"/>
    <property type="evidence" value="ECO:0007669"/>
    <property type="project" value="TreeGrafter"/>
</dbReference>
<dbReference type="GO" id="GO:0004386">
    <property type="term" value="F:helicase activity"/>
    <property type="evidence" value="ECO:0007669"/>
    <property type="project" value="UniProtKB-KW"/>
</dbReference>
<dbReference type="EMBL" id="HBUF01080765">
    <property type="protein sequence ID" value="CAG6632824.1"/>
    <property type="molecule type" value="Transcribed_RNA"/>
</dbReference>
<evidence type="ECO:0000256" key="5">
    <source>
        <dbReference type="SAM" id="MobiDB-lite"/>
    </source>
</evidence>
<feature type="compositionally biased region" description="Polar residues" evidence="5">
    <location>
        <begin position="106"/>
        <end position="119"/>
    </location>
</feature>
<dbReference type="PANTHER" id="PTHR10887:SF341">
    <property type="entry name" value="NFX1-TYPE ZINC FINGER-CONTAINING PROTEIN 1"/>
    <property type="match status" value="1"/>
</dbReference>
<dbReference type="Pfam" id="PF25396">
    <property type="entry name" value="ZNFX1"/>
    <property type="match status" value="1"/>
</dbReference>
<feature type="domain" description="DNA2/NAM7 helicase helicase" evidence="6">
    <location>
        <begin position="690"/>
        <end position="847"/>
    </location>
</feature>
<dbReference type="CDD" id="cd18808">
    <property type="entry name" value="SF1_C_Upf1"/>
    <property type="match status" value="1"/>
</dbReference>
<dbReference type="InterPro" id="IPR027417">
    <property type="entry name" value="P-loop_NTPase"/>
</dbReference>
<evidence type="ECO:0000259" key="6">
    <source>
        <dbReference type="Pfam" id="PF13086"/>
    </source>
</evidence>
<dbReference type="InterPro" id="IPR047187">
    <property type="entry name" value="SF1_C_Upf1"/>
</dbReference>
<keyword evidence="2" id="KW-0378">Hydrolase</keyword>
<evidence type="ECO:0000256" key="3">
    <source>
        <dbReference type="ARBA" id="ARBA00022806"/>
    </source>
</evidence>
<dbReference type="SUPFAM" id="SSF52540">
    <property type="entry name" value="P-loop containing nucleoside triphosphate hydrolases"/>
    <property type="match status" value="1"/>
</dbReference>
<dbReference type="InterPro" id="IPR045055">
    <property type="entry name" value="DNA2/NAM7-like"/>
</dbReference>
<feature type="region of interest" description="Disordered" evidence="5">
    <location>
        <begin position="77"/>
        <end position="121"/>
    </location>
</feature>
<dbReference type="EMBL" id="HBUF01080764">
    <property type="protein sequence ID" value="CAG6632823.1"/>
    <property type="molecule type" value="Transcribed_RNA"/>
</dbReference>
<organism evidence="9">
    <name type="scientific">Cacopsylla melanoneura</name>
    <dbReference type="NCBI Taxonomy" id="428564"/>
    <lineage>
        <taxon>Eukaryota</taxon>
        <taxon>Metazoa</taxon>
        <taxon>Ecdysozoa</taxon>
        <taxon>Arthropoda</taxon>
        <taxon>Hexapoda</taxon>
        <taxon>Insecta</taxon>
        <taxon>Pterygota</taxon>
        <taxon>Neoptera</taxon>
        <taxon>Paraneoptera</taxon>
        <taxon>Hemiptera</taxon>
        <taxon>Sternorrhyncha</taxon>
        <taxon>Psylloidea</taxon>
        <taxon>Psyllidae</taxon>
        <taxon>Psyllinae</taxon>
        <taxon>Cacopsylla</taxon>
    </lineage>
</organism>
<reference evidence="9" key="1">
    <citation type="submission" date="2021-05" db="EMBL/GenBank/DDBJ databases">
        <authorList>
            <person name="Alioto T."/>
            <person name="Alioto T."/>
            <person name="Gomez Garrido J."/>
        </authorList>
    </citation>
    <scope>NUCLEOTIDE SEQUENCE</scope>
</reference>
<dbReference type="FunFam" id="3.40.50.300:FF:000326">
    <property type="entry name" value="P-loop containing nucleoside triphosphate hydrolase"/>
    <property type="match status" value="1"/>
</dbReference>
<keyword evidence="4" id="KW-0067">ATP-binding</keyword>
<feature type="domain" description="ZNFX1" evidence="8">
    <location>
        <begin position="193"/>
        <end position="297"/>
    </location>
</feature>
<keyword evidence="1" id="KW-0547">Nucleotide-binding</keyword>
<dbReference type="Pfam" id="PF13087">
    <property type="entry name" value="AAA_12"/>
    <property type="match status" value="1"/>
</dbReference>